<feature type="region of interest" description="Disordered" evidence="1">
    <location>
        <begin position="1"/>
        <end position="41"/>
    </location>
</feature>
<proteinExistence type="predicted"/>
<feature type="compositionally biased region" description="Acidic residues" evidence="1">
    <location>
        <begin position="1"/>
        <end position="12"/>
    </location>
</feature>
<name>A0A6N4VI81_9MYCO</name>
<evidence type="ECO:0008006" key="5">
    <source>
        <dbReference type="Google" id="ProtNLM"/>
    </source>
</evidence>
<keyword evidence="2" id="KW-0472">Membrane</keyword>
<accession>A0A6N4VI81</accession>
<keyword evidence="2" id="KW-1133">Transmembrane helix</keyword>
<gene>
    <name evidence="3" type="ORF">MPOR_53500</name>
</gene>
<reference evidence="3 4" key="1">
    <citation type="journal article" date="2019" name="Emerg. Microbes Infect.">
        <title>Comprehensive subspecies identification of 175 nontuberculous mycobacteria species based on 7547 genomic profiles.</title>
        <authorList>
            <person name="Matsumoto Y."/>
            <person name="Kinjo T."/>
            <person name="Motooka D."/>
            <person name="Nabeya D."/>
            <person name="Jung N."/>
            <person name="Uechi K."/>
            <person name="Horii T."/>
            <person name="Iida T."/>
            <person name="Fujita J."/>
            <person name="Nakamura S."/>
        </authorList>
    </citation>
    <scope>NUCLEOTIDE SEQUENCE [LARGE SCALE GENOMIC DNA]</scope>
    <source>
        <strain evidence="3 4">JCM 12603</strain>
    </source>
</reference>
<dbReference type="AlphaFoldDB" id="A0A6N4VI81"/>
<sequence length="241" mass="25354">MSSDEPAPDDDTGPLPVDNRAPAAGAAGQRRFDAPLSVNPRPVRKDRRPVLLVAVATVAVLALGVLAWLFWPSPDSEDTPTGSIASGTPRGSEVPETEASDAAAERLRGILPRGYPPGACEEVAPRDGASAAIRCQKNEDPGGPLSATYTLATDEDALEVMFAEVLDALAVVDCPGNIQSPGPWRRNATPQQVAGTLVCGFDENTSTVAWTTDSQLLLSEIQSGPQGPNMVQLYAWWSSHS</sequence>
<dbReference type="RefSeq" id="WP_163679397.1">
    <property type="nucleotide sequence ID" value="NZ_AP022570.1"/>
</dbReference>
<evidence type="ECO:0000313" key="3">
    <source>
        <dbReference type="EMBL" id="BBX54324.1"/>
    </source>
</evidence>
<feature type="region of interest" description="Disordered" evidence="1">
    <location>
        <begin position="76"/>
        <end position="102"/>
    </location>
</feature>
<evidence type="ECO:0000313" key="4">
    <source>
        <dbReference type="Proteomes" id="UP000466785"/>
    </source>
</evidence>
<protein>
    <recommendedName>
        <fullName evidence="5">Serine/threonine protein kinase</fullName>
    </recommendedName>
</protein>
<evidence type="ECO:0000256" key="2">
    <source>
        <dbReference type="SAM" id="Phobius"/>
    </source>
</evidence>
<evidence type="ECO:0000256" key="1">
    <source>
        <dbReference type="SAM" id="MobiDB-lite"/>
    </source>
</evidence>
<keyword evidence="4" id="KW-1185">Reference proteome</keyword>
<dbReference type="Proteomes" id="UP000466785">
    <property type="component" value="Chromosome"/>
</dbReference>
<dbReference type="EMBL" id="AP022570">
    <property type="protein sequence ID" value="BBX54324.1"/>
    <property type="molecule type" value="Genomic_DNA"/>
</dbReference>
<dbReference type="KEGG" id="mpof:MPOR_53500"/>
<keyword evidence="2" id="KW-0812">Transmembrane</keyword>
<organism evidence="3 4">
    <name type="scientific">Mycolicibacterium poriferae</name>
    <dbReference type="NCBI Taxonomy" id="39694"/>
    <lineage>
        <taxon>Bacteria</taxon>
        <taxon>Bacillati</taxon>
        <taxon>Actinomycetota</taxon>
        <taxon>Actinomycetes</taxon>
        <taxon>Mycobacteriales</taxon>
        <taxon>Mycobacteriaceae</taxon>
        <taxon>Mycolicibacterium</taxon>
    </lineage>
</organism>
<feature type="transmembrane region" description="Helical" evidence="2">
    <location>
        <begin position="50"/>
        <end position="71"/>
    </location>
</feature>